<dbReference type="InterPro" id="IPR017871">
    <property type="entry name" value="ABC_transporter-like_CS"/>
</dbReference>
<dbReference type="NCBIfam" id="TIGR03740">
    <property type="entry name" value="galliderm_ABC"/>
    <property type="match status" value="1"/>
</dbReference>
<organism evidence="6 7">
    <name type="scientific">Paenibacillus tyrfis</name>
    <dbReference type="NCBI Taxonomy" id="1501230"/>
    <lineage>
        <taxon>Bacteria</taxon>
        <taxon>Bacillati</taxon>
        <taxon>Bacillota</taxon>
        <taxon>Bacilli</taxon>
        <taxon>Bacillales</taxon>
        <taxon>Paenibacillaceae</taxon>
        <taxon>Paenibacillus</taxon>
    </lineage>
</organism>
<name>A0A081NXN2_9BACL</name>
<dbReference type="PANTHER" id="PTHR43335:SF4">
    <property type="entry name" value="ABC TRANSPORTER, ATP-BINDING PROTEIN"/>
    <property type="match status" value="1"/>
</dbReference>
<dbReference type="OrthoDB" id="9804819at2"/>
<dbReference type="InterPro" id="IPR003593">
    <property type="entry name" value="AAA+_ATPase"/>
</dbReference>
<evidence type="ECO:0000256" key="3">
    <source>
        <dbReference type="ARBA" id="ARBA00022741"/>
    </source>
</evidence>
<dbReference type="PROSITE" id="PS50893">
    <property type="entry name" value="ABC_TRANSPORTER_2"/>
    <property type="match status" value="1"/>
</dbReference>
<dbReference type="Pfam" id="PF00005">
    <property type="entry name" value="ABC_tran"/>
    <property type="match status" value="1"/>
</dbReference>
<evidence type="ECO:0000313" key="6">
    <source>
        <dbReference type="EMBL" id="KEQ23205.1"/>
    </source>
</evidence>
<dbReference type="SUPFAM" id="SSF52540">
    <property type="entry name" value="P-loop containing nucleoside triphosphate hydrolases"/>
    <property type="match status" value="1"/>
</dbReference>
<dbReference type="eggNOG" id="COG1131">
    <property type="taxonomic scope" value="Bacteria"/>
</dbReference>
<keyword evidence="7" id="KW-1185">Reference proteome</keyword>
<sequence>MRHIVKTEGLTKQFGRQHAVRDVSLAISEGCVYGLLGPNGAGKTTVLKMLVGLLRPTSGTIELFGEPWQRQQLARVGTLIETPGLYNHLTGRENLQVHQRLLRLPKQRVDEVLRIVGLSEVNPHKKTAAYSLGMKQRLGIAIALLNQPKLLILDEPTNGLDPMGIREMRSLIHSFTEQGMTVILSSHILSEVEQIVQEVGIINRGQLQYQGTLQDLKKLGSEKDDLESLFMRYIEESGEGRVG</sequence>
<evidence type="ECO:0000313" key="7">
    <source>
        <dbReference type="Proteomes" id="UP000028123"/>
    </source>
</evidence>
<keyword evidence="4" id="KW-0067">ATP-binding</keyword>
<reference evidence="6 7" key="1">
    <citation type="submission" date="2014-06" db="EMBL/GenBank/DDBJ databases">
        <title>Draft genome sequence of Paenibacillus sp. MSt1.</title>
        <authorList>
            <person name="Aw Y.K."/>
            <person name="Ong K.S."/>
            <person name="Gan H.M."/>
            <person name="Lee S.M."/>
        </authorList>
    </citation>
    <scope>NUCLEOTIDE SEQUENCE [LARGE SCALE GENOMIC DNA]</scope>
    <source>
        <strain evidence="6 7">MSt1</strain>
    </source>
</reference>
<accession>A0A081NXN2</accession>
<comment type="similarity">
    <text evidence="1">Belongs to the ABC transporter superfamily.</text>
</comment>
<evidence type="ECO:0000256" key="1">
    <source>
        <dbReference type="ARBA" id="ARBA00005417"/>
    </source>
</evidence>
<dbReference type="AlphaFoldDB" id="A0A081NXN2"/>
<evidence type="ECO:0000256" key="4">
    <source>
        <dbReference type="ARBA" id="ARBA00022840"/>
    </source>
</evidence>
<dbReference type="PANTHER" id="PTHR43335">
    <property type="entry name" value="ABC TRANSPORTER, ATP-BINDING PROTEIN"/>
    <property type="match status" value="1"/>
</dbReference>
<dbReference type="EMBL" id="JNVM01000024">
    <property type="protein sequence ID" value="KEQ23205.1"/>
    <property type="molecule type" value="Genomic_DNA"/>
</dbReference>
<dbReference type="CDD" id="cd03268">
    <property type="entry name" value="ABC_BcrA_bacitracin_resist"/>
    <property type="match status" value="1"/>
</dbReference>
<dbReference type="GO" id="GO:0005524">
    <property type="term" value="F:ATP binding"/>
    <property type="evidence" value="ECO:0007669"/>
    <property type="project" value="UniProtKB-KW"/>
</dbReference>
<protein>
    <recommendedName>
        <fullName evidence="5">ABC transporter domain-containing protein</fullName>
    </recommendedName>
</protein>
<dbReference type="Proteomes" id="UP000028123">
    <property type="component" value="Unassembled WGS sequence"/>
</dbReference>
<keyword evidence="2" id="KW-0813">Transport</keyword>
<dbReference type="GO" id="GO:0016887">
    <property type="term" value="F:ATP hydrolysis activity"/>
    <property type="evidence" value="ECO:0007669"/>
    <property type="project" value="InterPro"/>
</dbReference>
<comment type="caution">
    <text evidence="6">The sequence shown here is derived from an EMBL/GenBank/DDBJ whole genome shotgun (WGS) entry which is preliminary data.</text>
</comment>
<dbReference type="InterPro" id="IPR003439">
    <property type="entry name" value="ABC_transporter-like_ATP-bd"/>
</dbReference>
<evidence type="ECO:0000256" key="2">
    <source>
        <dbReference type="ARBA" id="ARBA00022448"/>
    </source>
</evidence>
<proteinExistence type="inferred from homology"/>
<gene>
    <name evidence="6" type="ORF">ET33_17765</name>
</gene>
<dbReference type="SMART" id="SM00382">
    <property type="entry name" value="AAA"/>
    <property type="match status" value="1"/>
</dbReference>
<feature type="domain" description="ABC transporter" evidence="5">
    <location>
        <begin position="5"/>
        <end position="229"/>
    </location>
</feature>
<dbReference type="InterPro" id="IPR027417">
    <property type="entry name" value="P-loop_NTPase"/>
</dbReference>
<dbReference type="RefSeq" id="WP_036689287.1">
    <property type="nucleotide sequence ID" value="NZ_JNVM01000024.1"/>
</dbReference>
<dbReference type="InterPro" id="IPR022501">
    <property type="entry name" value="ABC_Gallidermin_ATP-bd"/>
</dbReference>
<dbReference type="PROSITE" id="PS00211">
    <property type="entry name" value="ABC_TRANSPORTER_1"/>
    <property type="match status" value="1"/>
</dbReference>
<keyword evidence="3" id="KW-0547">Nucleotide-binding</keyword>
<evidence type="ECO:0000259" key="5">
    <source>
        <dbReference type="PROSITE" id="PS50893"/>
    </source>
</evidence>
<dbReference type="Gene3D" id="3.40.50.300">
    <property type="entry name" value="P-loop containing nucleotide triphosphate hydrolases"/>
    <property type="match status" value="1"/>
</dbReference>